<accession>A0A974NJZ3</accession>
<reference evidence="1 2" key="1">
    <citation type="submission" date="2021-01" db="EMBL/GenBank/DDBJ databases">
        <title>FDA dAtabase for Regulatory Grade micrObial Sequences (FDA-ARGOS): Supporting development and validation of Infectious Disease Dx tests.</title>
        <authorList>
            <person name="Nelson B."/>
            <person name="Plummer A."/>
            <person name="Tallon L."/>
            <person name="Sadzewicz L."/>
            <person name="Zhao X."/>
            <person name="Boylan J."/>
            <person name="Ott S."/>
            <person name="Bowen H."/>
            <person name="Vavikolanu K."/>
            <person name="Mehta A."/>
            <person name="Aluvathingal J."/>
            <person name="Nadendla S."/>
            <person name="Myers T."/>
            <person name="Yan Y."/>
            <person name="Sichtig H."/>
        </authorList>
    </citation>
    <scope>NUCLEOTIDE SEQUENCE [LARGE SCALE GENOMIC DNA]</scope>
    <source>
        <strain evidence="1 2">FDAARGOS_1161</strain>
    </source>
</reference>
<name>A0A974NJZ3_PERPY</name>
<organism evidence="1 2">
    <name type="scientific">Peribacillus psychrosaccharolyticus</name>
    <name type="common">Bacillus psychrosaccharolyticus</name>
    <dbReference type="NCBI Taxonomy" id="1407"/>
    <lineage>
        <taxon>Bacteria</taxon>
        <taxon>Bacillati</taxon>
        <taxon>Bacillota</taxon>
        <taxon>Bacilli</taxon>
        <taxon>Bacillales</taxon>
        <taxon>Bacillaceae</taxon>
        <taxon>Peribacillus</taxon>
    </lineage>
</organism>
<protein>
    <submittedName>
        <fullName evidence="1">Uncharacterized protein</fullName>
    </submittedName>
</protein>
<proteinExistence type="predicted"/>
<dbReference type="RefSeq" id="WP_040376447.1">
    <property type="nucleotide sequence ID" value="NZ_CP068053.1"/>
</dbReference>
<evidence type="ECO:0000313" key="2">
    <source>
        <dbReference type="Proteomes" id="UP000595254"/>
    </source>
</evidence>
<dbReference type="EMBL" id="CP068053">
    <property type="protein sequence ID" value="QQS99162.1"/>
    <property type="molecule type" value="Genomic_DNA"/>
</dbReference>
<dbReference type="AlphaFoldDB" id="A0A974NJZ3"/>
<dbReference type="Proteomes" id="UP000595254">
    <property type="component" value="Chromosome"/>
</dbReference>
<keyword evidence="2" id="KW-1185">Reference proteome</keyword>
<dbReference type="KEGG" id="ppsr:I6J18_16135"/>
<gene>
    <name evidence="1" type="ORF">I6J18_16135</name>
</gene>
<evidence type="ECO:0000313" key="1">
    <source>
        <dbReference type="EMBL" id="QQS99162.1"/>
    </source>
</evidence>
<sequence>MKELDWFVRTLELEFHLVVEKEQISYEANELYLDEIDESLIPLNLQRMFILIKSNFHFHNSKFLNHSITS</sequence>